<dbReference type="RefSeq" id="WP_200972100.1">
    <property type="nucleotide sequence ID" value="NZ_CP065592.1"/>
</dbReference>
<organism evidence="1 2">
    <name type="scientific">Allosphingosinicella flava</name>
    <dbReference type="NCBI Taxonomy" id="2771430"/>
    <lineage>
        <taxon>Bacteria</taxon>
        <taxon>Pseudomonadati</taxon>
        <taxon>Pseudomonadota</taxon>
        <taxon>Alphaproteobacteria</taxon>
        <taxon>Sphingomonadales</taxon>
        <taxon>Sphingomonadaceae</taxon>
        <taxon>Allosphingosinicella</taxon>
    </lineage>
</organism>
<evidence type="ECO:0000313" key="2">
    <source>
        <dbReference type="Proteomes" id="UP000594873"/>
    </source>
</evidence>
<dbReference type="AlphaFoldDB" id="A0A7T2GKA0"/>
<dbReference type="Proteomes" id="UP000594873">
    <property type="component" value="Chromosome"/>
</dbReference>
<evidence type="ECO:0000313" key="1">
    <source>
        <dbReference type="EMBL" id="QPQ55425.1"/>
    </source>
</evidence>
<gene>
    <name evidence="1" type="ORF">IC614_02100</name>
</gene>
<accession>A0A7T2GKA0</accession>
<dbReference type="KEGG" id="sflv:IC614_02100"/>
<name>A0A7T2GKA0_9SPHN</name>
<reference evidence="1 2" key="1">
    <citation type="submission" date="2020-11" db="EMBL/GenBank/DDBJ databases">
        <title>Genome seq and assembly of Sphingosinicella sp.</title>
        <authorList>
            <person name="Chhetri G."/>
        </authorList>
    </citation>
    <scope>NUCLEOTIDE SEQUENCE [LARGE SCALE GENOMIC DNA]</scope>
    <source>
        <strain evidence="1 2">UDD2</strain>
    </source>
</reference>
<sequence>MGKRSKKREAVQAPQATELDIEFKVTIQEVHCRTGTLCDKRSQTFSFSLDHDFEKAADWLKSEAAYTVFDDLSGEIAAFLDAALEDTQ</sequence>
<keyword evidence="2" id="KW-1185">Reference proteome</keyword>
<dbReference type="EMBL" id="CP065592">
    <property type="protein sequence ID" value="QPQ55425.1"/>
    <property type="molecule type" value="Genomic_DNA"/>
</dbReference>
<proteinExistence type="predicted"/>
<protein>
    <submittedName>
        <fullName evidence="1">Uncharacterized protein</fullName>
    </submittedName>
</protein>